<keyword evidence="4" id="KW-0378">Hydrolase</keyword>
<dbReference type="GO" id="GO:0003676">
    <property type="term" value="F:nucleic acid binding"/>
    <property type="evidence" value="ECO:0007669"/>
    <property type="project" value="InterPro"/>
</dbReference>
<evidence type="ECO:0000259" key="8">
    <source>
        <dbReference type="SMART" id="SM00986"/>
    </source>
</evidence>
<dbReference type="Gene3D" id="3.40.470.10">
    <property type="entry name" value="Uracil-DNA glycosylase-like domain"/>
    <property type="match status" value="1"/>
</dbReference>
<dbReference type="SMART" id="SM00987">
    <property type="entry name" value="UreE_C"/>
    <property type="match status" value="1"/>
</dbReference>
<dbReference type="Gene3D" id="3.30.420.10">
    <property type="entry name" value="Ribonuclease H-like superfamily/Ribonuclease H"/>
    <property type="match status" value="1"/>
</dbReference>
<keyword evidence="3" id="KW-0227">DNA damage</keyword>
<dbReference type="InterPro" id="IPR036895">
    <property type="entry name" value="Uracil-DNA_glycosylase-like_sf"/>
</dbReference>
<feature type="non-terminal residue" evidence="9">
    <location>
        <position position="308"/>
    </location>
</feature>
<dbReference type="AlphaFoldDB" id="A0A0F9ECA0"/>
<organism evidence="9">
    <name type="scientific">marine sediment metagenome</name>
    <dbReference type="NCBI Taxonomy" id="412755"/>
    <lineage>
        <taxon>unclassified sequences</taxon>
        <taxon>metagenomes</taxon>
        <taxon>ecological metagenomes</taxon>
    </lineage>
</organism>
<name>A0A0F9ECA0_9ZZZZ</name>
<protein>
    <recommendedName>
        <fullName evidence="8">Uracil-DNA glycosylase-like domain-containing protein</fullName>
    </recommendedName>
</protein>
<dbReference type="Pfam" id="PF03167">
    <property type="entry name" value="UDG"/>
    <property type="match status" value="1"/>
</dbReference>
<dbReference type="SUPFAM" id="SSF52141">
    <property type="entry name" value="Uracil-DNA glycosylase-like"/>
    <property type="match status" value="1"/>
</dbReference>
<dbReference type="PANTHER" id="PTHR33693:SF1">
    <property type="entry name" value="TYPE-4 URACIL-DNA GLYCOSYLASE"/>
    <property type="match status" value="1"/>
</dbReference>
<reference evidence="9" key="1">
    <citation type="journal article" date="2015" name="Nature">
        <title>Complex archaea that bridge the gap between prokaryotes and eukaryotes.</title>
        <authorList>
            <person name="Spang A."/>
            <person name="Saw J.H."/>
            <person name="Jorgensen S.L."/>
            <person name="Zaremba-Niedzwiedzka K."/>
            <person name="Martijn J."/>
            <person name="Lind A.E."/>
            <person name="van Eijk R."/>
            <person name="Schleper C."/>
            <person name="Guy L."/>
            <person name="Ettema T.J."/>
        </authorList>
    </citation>
    <scope>NUCLEOTIDE SEQUENCE</scope>
</reference>
<dbReference type="GO" id="GO:0046872">
    <property type="term" value="F:metal ion binding"/>
    <property type="evidence" value="ECO:0007669"/>
    <property type="project" value="UniProtKB-KW"/>
</dbReference>
<dbReference type="InterPro" id="IPR051536">
    <property type="entry name" value="UDG_Type-4/5"/>
</dbReference>
<evidence type="ECO:0000256" key="5">
    <source>
        <dbReference type="ARBA" id="ARBA00023004"/>
    </source>
</evidence>
<accession>A0A0F9ECA0</accession>
<keyword evidence="7" id="KW-0234">DNA repair</keyword>
<sequence>MIRSCEDCPYKTPPANQVQGHGSDSPNILFLGESPGHYELKEGRAFSPNGASGKFLLMVLNDLDESLSDHYFDNVVMCTGKPNADKVHACAEGLWQRIEGLQPKLIVPMGNTAAKAVGMYERGISRVRSHYRELELDDFRVGILPTYHPAAVLRTPDVFRDFAKDIQKAVRIVHGEPAMVFPPYEDYELVTEQSELDPLWERWERAKMLSIDLETKDVFNGKDPLICIGIGYARGRASSIDWELFKDADNLERLKELLETQPIAFQHGIFDLAYLWAQKIDANYVFDTEIAHWLLDERASGHGLEAMA</sequence>
<keyword evidence="2" id="KW-0479">Metal-binding</keyword>
<comment type="caution">
    <text evidence="9">The sequence shown here is derived from an EMBL/GenBank/DDBJ whole genome shotgun (WGS) entry which is preliminary data.</text>
</comment>
<dbReference type="SUPFAM" id="SSF53098">
    <property type="entry name" value="Ribonuclease H-like"/>
    <property type="match status" value="1"/>
</dbReference>
<dbReference type="PANTHER" id="PTHR33693">
    <property type="entry name" value="TYPE-5 URACIL-DNA GLYCOSYLASE"/>
    <property type="match status" value="1"/>
</dbReference>
<dbReference type="Pfam" id="PF01612">
    <property type="entry name" value="DNA_pol_A_exo1"/>
    <property type="match status" value="1"/>
</dbReference>
<keyword evidence="1" id="KW-0004">4Fe-4S</keyword>
<evidence type="ECO:0000313" key="9">
    <source>
        <dbReference type="EMBL" id="KKL21648.1"/>
    </source>
</evidence>
<dbReference type="InterPro" id="IPR012337">
    <property type="entry name" value="RNaseH-like_sf"/>
</dbReference>
<dbReference type="InterPro" id="IPR005122">
    <property type="entry name" value="Uracil-DNA_glycosylase-like"/>
</dbReference>
<feature type="domain" description="Uracil-DNA glycosylase-like" evidence="8">
    <location>
        <begin position="19"/>
        <end position="167"/>
    </location>
</feature>
<evidence type="ECO:0000256" key="6">
    <source>
        <dbReference type="ARBA" id="ARBA00023014"/>
    </source>
</evidence>
<dbReference type="InterPro" id="IPR036397">
    <property type="entry name" value="RNaseH_sf"/>
</dbReference>
<dbReference type="GO" id="GO:0097506">
    <property type="term" value="F:deaminated base DNA N-glycosylase activity"/>
    <property type="evidence" value="ECO:0007669"/>
    <property type="project" value="UniProtKB-ARBA"/>
</dbReference>
<dbReference type="GO" id="GO:0008408">
    <property type="term" value="F:3'-5' exonuclease activity"/>
    <property type="evidence" value="ECO:0007669"/>
    <property type="project" value="InterPro"/>
</dbReference>
<dbReference type="InterPro" id="IPR002562">
    <property type="entry name" value="3'-5'_exonuclease_dom"/>
</dbReference>
<evidence type="ECO:0000256" key="2">
    <source>
        <dbReference type="ARBA" id="ARBA00022723"/>
    </source>
</evidence>
<proteinExistence type="predicted"/>
<dbReference type="EMBL" id="LAZR01037650">
    <property type="protein sequence ID" value="KKL21648.1"/>
    <property type="molecule type" value="Genomic_DNA"/>
</dbReference>
<evidence type="ECO:0000256" key="1">
    <source>
        <dbReference type="ARBA" id="ARBA00022485"/>
    </source>
</evidence>
<evidence type="ECO:0000256" key="4">
    <source>
        <dbReference type="ARBA" id="ARBA00022801"/>
    </source>
</evidence>
<keyword evidence="5" id="KW-0408">Iron</keyword>
<dbReference type="SMART" id="SM00986">
    <property type="entry name" value="UDG"/>
    <property type="match status" value="1"/>
</dbReference>
<evidence type="ECO:0000256" key="3">
    <source>
        <dbReference type="ARBA" id="ARBA00022763"/>
    </source>
</evidence>
<dbReference type="CDD" id="cd10030">
    <property type="entry name" value="UDG-F4_TTUDGA_SPO1dp_like"/>
    <property type="match status" value="1"/>
</dbReference>
<gene>
    <name evidence="9" type="ORF">LCGC14_2443330</name>
</gene>
<keyword evidence="6" id="KW-0411">Iron-sulfur</keyword>
<evidence type="ECO:0000256" key="7">
    <source>
        <dbReference type="ARBA" id="ARBA00023204"/>
    </source>
</evidence>
<dbReference type="GO" id="GO:0006281">
    <property type="term" value="P:DNA repair"/>
    <property type="evidence" value="ECO:0007669"/>
    <property type="project" value="UniProtKB-KW"/>
</dbReference>
<dbReference type="GO" id="GO:0051539">
    <property type="term" value="F:4 iron, 4 sulfur cluster binding"/>
    <property type="evidence" value="ECO:0007669"/>
    <property type="project" value="UniProtKB-KW"/>
</dbReference>